<feature type="domain" description="Acyl-CoA oxidase/dehydrogenase middle" evidence="8">
    <location>
        <begin position="122"/>
        <end position="215"/>
    </location>
</feature>
<dbReference type="Pfam" id="PF00441">
    <property type="entry name" value="Acyl-CoA_dh_1"/>
    <property type="match status" value="1"/>
</dbReference>
<evidence type="ECO:0000259" key="7">
    <source>
        <dbReference type="Pfam" id="PF00441"/>
    </source>
</evidence>
<dbReference type="InterPro" id="IPR006091">
    <property type="entry name" value="Acyl-CoA_Oxase/DH_mid-dom"/>
</dbReference>
<dbReference type="Gene3D" id="1.10.540.10">
    <property type="entry name" value="Acyl-CoA dehydrogenase/oxidase, N-terminal domain"/>
    <property type="match status" value="1"/>
</dbReference>
<feature type="domain" description="Acyl-CoA dehydrogenase/oxidase N-terminal" evidence="9">
    <location>
        <begin position="6"/>
        <end position="118"/>
    </location>
</feature>
<dbReference type="Pfam" id="PF02770">
    <property type="entry name" value="Acyl-CoA_dh_M"/>
    <property type="match status" value="1"/>
</dbReference>
<gene>
    <name evidence="10" type="ORF">GCM10022414_18120</name>
</gene>
<evidence type="ECO:0000256" key="2">
    <source>
        <dbReference type="ARBA" id="ARBA00009347"/>
    </source>
</evidence>
<keyword evidence="4 6" id="KW-0274">FAD</keyword>
<comment type="similarity">
    <text evidence="2 6">Belongs to the acyl-CoA dehydrogenase family.</text>
</comment>
<dbReference type="InterPro" id="IPR009100">
    <property type="entry name" value="AcylCoA_DH/oxidase_NM_dom_sf"/>
</dbReference>
<dbReference type="InterPro" id="IPR046373">
    <property type="entry name" value="Acyl-CoA_Oxase/DH_mid-dom_sf"/>
</dbReference>
<evidence type="ECO:0000313" key="10">
    <source>
        <dbReference type="EMBL" id="GAA4094474.1"/>
    </source>
</evidence>
<name>A0ABP7WSL4_9GAMM</name>
<dbReference type="CDD" id="cd00567">
    <property type="entry name" value="ACAD"/>
    <property type="match status" value="1"/>
</dbReference>
<dbReference type="EMBL" id="BAABDM010000002">
    <property type="protein sequence ID" value="GAA4094474.1"/>
    <property type="molecule type" value="Genomic_DNA"/>
</dbReference>
<keyword evidence="3 6" id="KW-0285">Flavoprotein</keyword>
<dbReference type="InterPro" id="IPR009075">
    <property type="entry name" value="AcylCo_DH/oxidase_C"/>
</dbReference>
<feature type="domain" description="Acyl-CoA dehydrogenase/oxidase C-terminal" evidence="7">
    <location>
        <begin position="242"/>
        <end position="369"/>
    </location>
</feature>
<dbReference type="InterPro" id="IPR036250">
    <property type="entry name" value="AcylCo_DH-like_C"/>
</dbReference>
<dbReference type="PANTHER" id="PTHR43884:SF20">
    <property type="entry name" value="ACYL-COA DEHYDROGENASE FADE28"/>
    <property type="match status" value="1"/>
</dbReference>
<dbReference type="Gene3D" id="1.20.140.10">
    <property type="entry name" value="Butyryl-CoA Dehydrogenase, subunit A, domain 3"/>
    <property type="match status" value="1"/>
</dbReference>
<dbReference type="Pfam" id="PF02771">
    <property type="entry name" value="Acyl-CoA_dh_N"/>
    <property type="match status" value="1"/>
</dbReference>
<evidence type="ECO:0000256" key="1">
    <source>
        <dbReference type="ARBA" id="ARBA00001974"/>
    </source>
</evidence>
<dbReference type="Gene3D" id="2.40.110.10">
    <property type="entry name" value="Butyryl-CoA Dehydrogenase, subunit A, domain 2"/>
    <property type="match status" value="1"/>
</dbReference>
<protein>
    <submittedName>
        <fullName evidence="10">Acyl-CoA dehydrogenase family protein</fullName>
    </submittedName>
</protein>
<reference evidence="11" key="1">
    <citation type="journal article" date="2019" name="Int. J. Syst. Evol. Microbiol.">
        <title>The Global Catalogue of Microorganisms (GCM) 10K type strain sequencing project: providing services to taxonomists for standard genome sequencing and annotation.</title>
        <authorList>
            <consortium name="The Broad Institute Genomics Platform"/>
            <consortium name="The Broad Institute Genome Sequencing Center for Infectious Disease"/>
            <person name="Wu L."/>
            <person name="Ma J."/>
        </authorList>
    </citation>
    <scope>NUCLEOTIDE SEQUENCE [LARGE SCALE GENOMIC DNA]</scope>
    <source>
        <strain evidence="11">JCM 17304</strain>
    </source>
</reference>
<keyword evidence="11" id="KW-1185">Reference proteome</keyword>
<dbReference type="PANTHER" id="PTHR43884">
    <property type="entry name" value="ACYL-COA DEHYDROGENASE"/>
    <property type="match status" value="1"/>
</dbReference>
<dbReference type="InterPro" id="IPR013786">
    <property type="entry name" value="AcylCoA_DH/ox_N"/>
</dbReference>
<comment type="caution">
    <text evidence="10">The sequence shown here is derived from an EMBL/GenBank/DDBJ whole genome shotgun (WGS) entry which is preliminary data.</text>
</comment>
<sequence length="378" mass="41072">MYIEFSEEQRMFQESAEKYLTESYEFDARQKIVKSDQYFGAEQWQTFANLGWLAMSFAEDVGGFGGGALETMLLSEQLGANLVVEPYLETVVLGGQLIAAGGSLDIKSRYLDAIISGQCQVALAWSEAKHHQAMTDVAMAASVSGNSISFSGRKTVVLNGAAADLVLVLVRTSGEPGQAEGLSLVLVDTDNEGCHRRSYKTYDGRNAAEYSFSDVRVPLANVLGVRGKAMALLAPIVSLGILSLCSEAVGAMTALLNATVDYTKQRKQFGQPISQFQVLRHRMADMFINVELSRSLMLATAWKLDHDDADAELCLAALKAKVASAGKFIAHNAIQLHGGIGTTDELKIGHYFKRIAAINSQFGSRDFHLARFAHLSQQ</sequence>
<dbReference type="InterPro" id="IPR037069">
    <property type="entry name" value="AcylCoA_DH/ox_N_sf"/>
</dbReference>
<keyword evidence="5 6" id="KW-0560">Oxidoreductase</keyword>
<evidence type="ECO:0000256" key="3">
    <source>
        <dbReference type="ARBA" id="ARBA00022630"/>
    </source>
</evidence>
<dbReference type="SUPFAM" id="SSF56645">
    <property type="entry name" value="Acyl-CoA dehydrogenase NM domain-like"/>
    <property type="match status" value="1"/>
</dbReference>
<proteinExistence type="inferred from homology"/>
<comment type="cofactor">
    <cofactor evidence="1 6">
        <name>FAD</name>
        <dbReference type="ChEBI" id="CHEBI:57692"/>
    </cofactor>
</comment>
<evidence type="ECO:0000259" key="8">
    <source>
        <dbReference type="Pfam" id="PF02770"/>
    </source>
</evidence>
<dbReference type="RefSeq" id="WP_344934899.1">
    <property type="nucleotide sequence ID" value="NZ_BAABDM010000002.1"/>
</dbReference>
<evidence type="ECO:0000313" key="11">
    <source>
        <dbReference type="Proteomes" id="UP001500392"/>
    </source>
</evidence>
<organism evidence="10 11">
    <name type="scientific">Zhongshania borealis</name>
    <dbReference type="NCBI Taxonomy" id="889488"/>
    <lineage>
        <taxon>Bacteria</taxon>
        <taxon>Pseudomonadati</taxon>
        <taxon>Pseudomonadota</taxon>
        <taxon>Gammaproteobacteria</taxon>
        <taxon>Cellvibrionales</taxon>
        <taxon>Spongiibacteraceae</taxon>
        <taxon>Zhongshania</taxon>
    </lineage>
</organism>
<evidence type="ECO:0000259" key="9">
    <source>
        <dbReference type="Pfam" id="PF02771"/>
    </source>
</evidence>
<dbReference type="SUPFAM" id="SSF47203">
    <property type="entry name" value="Acyl-CoA dehydrogenase C-terminal domain-like"/>
    <property type="match status" value="1"/>
</dbReference>
<accession>A0ABP7WSL4</accession>
<evidence type="ECO:0000256" key="5">
    <source>
        <dbReference type="ARBA" id="ARBA00023002"/>
    </source>
</evidence>
<evidence type="ECO:0000256" key="6">
    <source>
        <dbReference type="RuleBase" id="RU362125"/>
    </source>
</evidence>
<evidence type="ECO:0000256" key="4">
    <source>
        <dbReference type="ARBA" id="ARBA00022827"/>
    </source>
</evidence>
<dbReference type="Proteomes" id="UP001500392">
    <property type="component" value="Unassembled WGS sequence"/>
</dbReference>